<evidence type="ECO:0000256" key="5">
    <source>
        <dbReference type="ARBA" id="ARBA00022475"/>
    </source>
</evidence>
<evidence type="ECO:0000256" key="6">
    <source>
        <dbReference type="ARBA" id="ARBA00022519"/>
    </source>
</evidence>
<dbReference type="EMBL" id="BCSX01000024">
    <property type="protein sequence ID" value="GAS88959.1"/>
    <property type="molecule type" value="Genomic_DNA"/>
</dbReference>
<dbReference type="InterPro" id="IPR007886">
    <property type="entry name" value="AlaDH/PNT_N"/>
</dbReference>
<name>A0A100VZP3_9MYCO</name>
<dbReference type="InterPro" id="IPR024605">
    <property type="entry name" value="NADP_transhyd_a_C"/>
</dbReference>
<dbReference type="GO" id="GO:0016491">
    <property type="term" value="F:oxidoreductase activity"/>
    <property type="evidence" value="ECO:0007669"/>
    <property type="project" value="InterPro"/>
</dbReference>
<organism evidence="21 22">
    <name type="scientific">Mycolicibacterium brisbanense</name>
    <dbReference type="NCBI Taxonomy" id="146020"/>
    <lineage>
        <taxon>Bacteria</taxon>
        <taxon>Bacillati</taxon>
        <taxon>Actinomycetota</taxon>
        <taxon>Actinomycetes</taxon>
        <taxon>Mycobacteriales</taxon>
        <taxon>Mycobacteriaceae</taxon>
        <taxon>Mycolicibacterium</taxon>
    </lineage>
</organism>
<keyword evidence="5" id="KW-1003">Cell membrane</keyword>
<feature type="transmembrane region" description="Helical" evidence="18">
    <location>
        <begin position="426"/>
        <end position="442"/>
    </location>
</feature>
<dbReference type="InterPro" id="IPR036291">
    <property type="entry name" value="NAD(P)-bd_dom_sf"/>
</dbReference>
<comment type="caution">
    <text evidence="21">The sequence shown here is derived from an EMBL/GenBank/DDBJ whole genome shotgun (WGS) entry which is preliminary data.</text>
</comment>
<dbReference type="InterPro" id="IPR026255">
    <property type="entry name" value="NADP_transhyd_a"/>
</dbReference>
<dbReference type="SUPFAM" id="SSF51735">
    <property type="entry name" value="NAD(P)-binding Rossmann-fold domains"/>
    <property type="match status" value="1"/>
</dbReference>
<dbReference type="PROSITE" id="PS00836">
    <property type="entry name" value="ALADH_PNT_1"/>
    <property type="match status" value="1"/>
</dbReference>
<dbReference type="AlphaFoldDB" id="A0A100VZP3"/>
<dbReference type="PROSITE" id="PS00837">
    <property type="entry name" value="ALADH_PNT_2"/>
    <property type="match status" value="1"/>
</dbReference>
<evidence type="ECO:0000256" key="13">
    <source>
        <dbReference type="ARBA" id="ARBA00023136"/>
    </source>
</evidence>
<keyword evidence="8" id="KW-0547">Nucleotide-binding</keyword>
<dbReference type="STRING" id="146020.RMCB_3055"/>
<evidence type="ECO:0000256" key="8">
    <source>
        <dbReference type="ARBA" id="ARBA00022741"/>
    </source>
</evidence>
<sequence>MIIGIPRESQPGETRVAATPQTVGQITKLGYTVVVESGAGLTSSFADSAYVAAGAEIGSFEQVWAADVVLKVNAPADDEIAALRDGATLVALISPALRPELVEKLGTRRITVLAMDAVPRISRAQSLDVLSSMANIAGYRAVIEAAHEFGRFFTGQVTAAGKVPPAKVLVVGAGVAGLAAIGAAGSLGAIVRATDPRPEVADQVASLGGEYLAVDPEAAEVSTTGYAKEMGEDYKAREAQLYAEQCKDVDIIITTALIPGRPAPRIITADMVASMKSGSVIVDMAAANGGNVEGTVKDKAIVTDNGVTIIGYTDLAGRLPAQASQLYGTNLVNLLKLLTPEKDGKLILDFDDVVQRSVTVVRDGEITWPPPPVQVSAAPVAKPAAEAPAVKPEKQPMSTGRRLGVTFAVAAAVFALIAISPSALQVHLTVFALAIVIGYYVIGNVHHALHTPLMSVTNAISGIIVVGALLQIGQHNVPVTVLACLAILLASINVFGGFAVTRRMLAMFSRS</sequence>
<dbReference type="Pfam" id="PF12769">
    <property type="entry name" value="PNTB_4TM"/>
    <property type="match status" value="1"/>
</dbReference>
<dbReference type="GO" id="GO:0005886">
    <property type="term" value="C:plasma membrane"/>
    <property type="evidence" value="ECO:0007669"/>
    <property type="project" value="UniProtKB-SubCell"/>
</dbReference>
<dbReference type="PIRSF" id="PIRSF000203">
    <property type="entry name" value="NADP_transhydrogenase_alpha"/>
    <property type="match status" value="1"/>
</dbReference>
<dbReference type="PANTHER" id="PTHR10160">
    <property type="entry name" value="NAD(P) TRANSHYDROGENASE"/>
    <property type="match status" value="1"/>
</dbReference>
<keyword evidence="6" id="KW-0997">Cell inner membrane</keyword>
<dbReference type="InterPro" id="IPR007698">
    <property type="entry name" value="AlaDH/PNT_NAD(H)-bd"/>
</dbReference>
<evidence type="ECO:0000256" key="2">
    <source>
        <dbReference type="ARBA" id="ARBA00004429"/>
    </source>
</evidence>
<reference evidence="22" key="2">
    <citation type="submission" date="2016-02" db="EMBL/GenBank/DDBJ databases">
        <title>Draft genome sequence of five rapidly growing Mycobacterium species.</title>
        <authorList>
            <person name="Katahira K."/>
            <person name="Gotou Y."/>
            <person name="Iida K."/>
            <person name="Ogura Y."/>
            <person name="Hayashi T."/>
        </authorList>
    </citation>
    <scope>NUCLEOTIDE SEQUENCE [LARGE SCALE GENOMIC DNA]</scope>
    <source>
        <strain evidence="22">JCM15654</strain>
    </source>
</reference>
<evidence type="ECO:0000256" key="12">
    <source>
        <dbReference type="ARBA" id="ARBA00023027"/>
    </source>
</evidence>
<dbReference type="OrthoDB" id="9804592at2"/>
<evidence type="ECO:0000256" key="3">
    <source>
        <dbReference type="ARBA" id="ARBA00005689"/>
    </source>
</evidence>
<dbReference type="NCBIfam" id="NF006942">
    <property type="entry name" value="PRK09424.1"/>
    <property type="match status" value="1"/>
</dbReference>
<evidence type="ECO:0000256" key="11">
    <source>
        <dbReference type="ARBA" id="ARBA00022989"/>
    </source>
</evidence>
<keyword evidence="7 18" id="KW-0812">Transmembrane</keyword>
<comment type="function">
    <text evidence="1">The transhydrogenation between NADH and NADP is coupled to respiration and ATP hydrolysis and functions as a proton pump across the membrane.</text>
</comment>
<dbReference type="Pfam" id="PF01262">
    <property type="entry name" value="AlaDh_PNT_C"/>
    <property type="match status" value="1"/>
</dbReference>
<dbReference type="CDD" id="cd05304">
    <property type="entry name" value="Rubrum_tdh"/>
    <property type="match status" value="1"/>
</dbReference>
<evidence type="ECO:0000256" key="14">
    <source>
        <dbReference type="ARBA" id="ARBA00048202"/>
    </source>
</evidence>
<keyword evidence="12" id="KW-0520">NAD</keyword>
<evidence type="ECO:0000256" key="7">
    <source>
        <dbReference type="ARBA" id="ARBA00022692"/>
    </source>
</evidence>
<dbReference type="PANTHER" id="PTHR10160:SF19">
    <property type="entry name" value="PROTON-TRANSLOCATING NAD(P)(+) TRANSHYDROGENASE"/>
    <property type="match status" value="1"/>
</dbReference>
<comment type="catalytic activity">
    <reaction evidence="14">
        <text>NAD(+) + NADPH + H(+)(in) = NADH + NADP(+) + H(+)(out)</text>
        <dbReference type="Rhea" id="RHEA:47992"/>
        <dbReference type="ChEBI" id="CHEBI:15378"/>
        <dbReference type="ChEBI" id="CHEBI:57540"/>
        <dbReference type="ChEBI" id="CHEBI:57783"/>
        <dbReference type="ChEBI" id="CHEBI:57945"/>
        <dbReference type="ChEBI" id="CHEBI:58349"/>
        <dbReference type="EC" id="7.1.1.1"/>
    </reaction>
</comment>
<dbReference type="NCBIfam" id="TIGR00561">
    <property type="entry name" value="pntA"/>
    <property type="match status" value="1"/>
</dbReference>
<feature type="transmembrane region" description="Helical" evidence="18">
    <location>
        <begin position="403"/>
        <end position="420"/>
    </location>
</feature>
<evidence type="ECO:0000256" key="15">
    <source>
        <dbReference type="ARBA" id="ARBA00071831"/>
    </source>
</evidence>
<dbReference type="InterPro" id="IPR008143">
    <property type="entry name" value="Ala_DH/PNT_CS2"/>
</dbReference>
<proteinExistence type="inferred from homology"/>
<dbReference type="GO" id="GO:0006740">
    <property type="term" value="P:NADPH regeneration"/>
    <property type="evidence" value="ECO:0007669"/>
    <property type="project" value="TreeGrafter"/>
</dbReference>
<dbReference type="GO" id="GO:0008750">
    <property type="term" value="F:proton-translocating NAD(P)+ transhydrogenase activity"/>
    <property type="evidence" value="ECO:0007669"/>
    <property type="project" value="UniProtKB-EC"/>
</dbReference>
<evidence type="ECO:0000313" key="21">
    <source>
        <dbReference type="EMBL" id="GAS88959.1"/>
    </source>
</evidence>
<feature type="transmembrane region" description="Helical" evidence="18">
    <location>
        <begin position="479"/>
        <end position="501"/>
    </location>
</feature>
<dbReference type="GO" id="GO:0050661">
    <property type="term" value="F:NADP binding"/>
    <property type="evidence" value="ECO:0007669"/>
    <property type="project" value="TreeGrafter"/>
</dbReference>
<dbReference type="SMART" id="SM01003">
    <property type="entry name" value="AlaDh_PNT_N"/>
    <property type="match status" value="1"/>
</dbReference>
<protein>
    <recommendedName>
        <fullName evidence="15">NAD(P) transhydrogenase subunit alpha</fullName>
        <ecNumber evidence="4">7.1.1.1</ecNumber>
    </recommendedName>
    <alternativeName>
        <fullName evidence="17">Nicotinamide nucleotide transhydrogenase subunit alpha</fullName>
    </alternativeName>
    <alternativeName>
        <fullName evidence="16">Pyridine nucleotide transhydrogenase subunit alpha</fullName>
    </alternativeName>
</protein>
<accession>A0A100VZP3</accession>
<keyword evidence="11 18" id="KW-1133">Transmembrane helix</keyword>
<keyword evidence="22" id="KW-1185">Reference proteome</keyword>
<evidence type="ECO:0000256" key="10">
    <source>
        <dbReference type="ARBA" id="ARBA00022967"/>
    </source>
</evidence>
<evidence type="ECO:0000256" key="17">
    <source>
        <dbReference type="ARBA" id="ARBA00083734"/>
    </source>
</evidence>
<dbReference type="SMART" id="SM01002">
    <property type="entry name" value="AlaDh_PNT_C"/>
    <property type="match status" value="1"/>
</dbReference>
<reference evidence="22" key="1">
    <citation type="journal article" date="2016" name="Genome Announc.">
        <title>Draft Genome Sequences of Five Rapidly Growing Mycobacterium Species, M. thermoresistibile, M. fortuitum subsp. acetamidolyticum, M. canariasense, M. brisbanense, and M. novocastrense.</title>
        <authorList>
            <person name="Katahira K."/>
            <person name="Ogura Y."/>
            <person name="Gotoh Y."/>
            <person name="Hayashi T."/>
        </authorList>
    </citation>
    <scope>NUCLEOTIDE SEQUENCE [LARGE SCALE GENOMIC DNA]</scope>
    <source>
        <strain evidence="22">JCM15654</strain>
    </source>
</reference>
<feature type="transmembrane region" description="Helical" evidence="18">
    <location>
        <begin position="454"/>
        <end position="473"/>
    </location>
</feature>
<comment type="similarity">
    <text evidence="3">Belongs to the AlaDH/PNT family.</text>
</comment>
<feature type="domain" description="Alanine dehydrogenase/pyridine nucleotide transhydrogenase N-terminal" evidence="20">
    <location>
        <begin position="4"/>
        <end position="137"/>
    </location>
</feature>
<dbReference type="Proteomes" id="UP000069620">
    <property type="component" value="Unassembled WGS sequence"/>
</dbReference>
<keyword evidence="10" id="KW-1278">Translocase</keyword>
<evidence type="ECO:0000259" key="19">
    <source>
        <dbReference type="SMART" id="SM01002"/>
    </source>
</evidence>
<keyword evidence="13 18" id="KW-0472">Membrane</keyword>
<evidence type="ECO:0000256" key="1">
    <source>
        <dbReference type="ARBA" id="ARBA00003943"/>
    </source>
</evidence>
<dbReference type="Gene3D" id="3.40.50.720">
    <property type="entry name" value="NAD(P)-binding Rossmann-like Domain"/>
    <property type="match status" value="2"/>
</dbReference>
<dbReference type="FunFam" id="3.40.50.720:FF:000028">
    <property type="entry name" value="NAD(P) transhydrogenase subunit alpha"/>
    <property type="match status" value="1"/>
</dbReference>
<evidence type="ECO:0000313" key="22">
    <source>
        <dbReference type="Proteomes" id="UP000069620"/>
    </source>
</evidence>
<evidence type="ECO:0000256" key="16">
    <source>
        <dbReference type="ARBA" id="ARBA00079788"/>
    </source>
</evidence>
<comment type="subcellular location">
    <subcellularLocation>
        <location evidence="2">Cell inner membrane</location>
        <topology evidence="2">Multi-pass membrane protein</topology>
    </subcellularLocation>
</comment>
<dbReference type="FunFam" id="3.40.50.720:FF:000063">
    <property type="entry name" value="NAD(P) transhydrogenase subunit alpha"/>
    <property type="match status" value="1"/>
</dbReference>
<evidence type="ECO:0000256" key="18">
    <source>
        <dbReference type="SAM" id="Phobius"/>
    </source>
</evidence>
<dbReference type="Pfam" id="PF05222">
    <property type="entry name" value="AlaDh_PNT_N"/>
    <property type="match status" value="1"/>
</dbReference>
<dbReference type="EC" id="7.1.1.1" evidence="4"/>
<gene>
    <name evidence="21" type="ORF">RMCB_3055</name>
</gene>
<evidence type="ECO:0000259" key="20">
    <source>
        <dbReference type="SMART" id="SM01003"/>
    </source>
</evidence>
<dbReference type="InterPro" id="IPR008142">
    <property type="entry name" value="AlaDH/PNT_CS1"/>
</dbReference>
<evidence type="ECO:0000256" key="4">
    <source>
        <dbReference type="ARBA" id="ARBA00012943"/>
    </source>
</evidence>
<evidence type="ECO:0000256" key="9">
    <source>
        <dbReference type="ARBA" id="ARBA00022857"/>
    </source>
</evidence>
<dbReference type="RefSeq" id="WP_062829418.1">
    <property type="nucleotide sequence ID" value="NZ_BCSX01000024.1"/>
</dbReference>
<feature type="domain" description="Alanine dehydrogenase/pyridine nucleotide transhydrogenase NAD(H)-binding" evidence="19">
    <location>
        <begin position="146"/>
        <end position="311"/>
    </location>
</feature>
<dbReference type="SUPFAM" id="SSF52283">
    <property type="entry name" value="Formate/glycerate dehydrogenase catalytic domain-like"/>
    <property type="match status" value="1"/>
</dbReference>
<keyword evidence="9" id="KW-0521">NADP</keyword>